<name>A6L513_PHOV8</name>
<dbReference type="Proteomes" id="UP000002861">
    <property type="component" value="Chromosome"/>
</dbReference>
<gene>
    <name evidence="1" type="ordered locus">BVU_3145</name>
</gene>
<organism evidence="1 2">
    <name type="scientific">Phocaeicola vulgatus (strain ATCC 8482 / DSM 1447 / JCM 5826 / CCUG 4940 / NBRC 14291 / NCTC 11154)</name>
    <name type="common">Bacteroides vulgatus</name>
    <dbReference type="NCBI Taxonomy" id="435590"/>
    <lineage>
        <taxon>Bacteria</taxon>
        <taxon>Pseudomonadati</taxon>
        <taxon>Bacteroidota</taxon>
        <taxon>Bacteroidia</taxon>
        <taxon>Bacteroidales</taxon>
        <taxon>Bacteroidaceae</taxon>
        <taxon>Phocaeicola</taxon>
    </lineage>
</organism>
<evidence type="ECO:0000313" key="2">
    <source>
        <dbReference type="Proteomes" id="UP000002861"/>
    </source>
</evidence>
<dbReference type="PaxDb" id="435590-BVU_3145"/>
<reference evidence="1 2" key="1">
    <citation type="journal article" date="2007" name="PLoS Biol.">
        <title>Evolution of symbiotic bacteria in the distal human intestine.</title>
        <authorList>
            <person name="Xu J."/>
            <person name="Mahowald M.A."/>
            <person name="Ley R.E."/>
            <person name="Lozupone C.A."/>
            <person name="Hamady M."/>
            <person name="Martens E.C."/>
            <person name="Henrissat B."/>
            <person name="Coutinho P.M."/>
            <person name="Minx P."/>
            <person name="Latreille P."/>
            <person name="Cordum H."/>
            <person name="Van Brunt A."/>
            <person name="Kim K."/>
            <person name="Fulton R.S."/>
            <person name="Fulton L.A."/>
            <person name="Clifton S.W."/>
            <person name="Wilson R.K."/>
            <person name="Knight R.D."/>
            <person name="Gordon J.I."/>
        </authorList>
    </citation>
    <scope>NUCLEOTIDE SEQUENCE [LARGE SCALE GENOMIC DNA]</scope>
    <source>
        <strain evidence="2">ATCC 8482 / DSM 1447 / JCM 5826 / CCUG 4940 / NBRC 14291 / NCTC 11154</strain>
    </source>
</reference>
<protein>
    <submittedName>
        <fullName evidence="1">Uncharacterized protein</fullName>
    </submittedName>
</protein>
<evidence type="ECO:0000313" key="1">
    <source>
        <dbReference type="EMBL" id="ABR40777.1"/>
    </source>
</evidence>
<sequence length="73" mass="8386">MIEPYTMLTDLRVLSFLHSWQYTGLYAFPTSQPASARSHSPPNRQTHSPSVRFAVYTEYESQRTASNPLKPQL</sequence>
<dbReference type="KEGG" id="bvu:BVU_3145"/>
<dbReference type="AlphaFoldDB" id="A6L513"/>
<proteinExistence type="predicted"/>
<dbReference type="EMBL" id="CP000139">
    <property type="protein sequence ID" value="ABR40777.1"/>
    <property type="molecule type" value="Genomic_DNA"/>
</dbReference>
<accession>A6L513</accession>
<dbReference type="HOGENOM" id="CLU_2697081_0_0_10"/>